<keyword evidence="1" id="KW-0067">ATP-binding</keyword>
<reference evidence="1 2" key="1">
    <citation type="submission" date="2017-09" db="EMBL/GenBank/DDBJ databases">
        <title>Large-scale bioinformatics analysis of Bacillus genomes uncovers conserved roles of natural products in bacterial physiology.</title>
        <authorList>
            <consortium name="Agbiome Team Llc"/>
            <person name="Bleich R.M."/>
            <person name="Kirk G.J."/>
            <person name="Santa Maria K.C."/>
            <person name="Allen S.E."/>
            <person name="Farag S."/>
            <person name="Shank E.A."/>
            <person name="Bowers A."/>
        </authorList>
    </citation>
    <scope>NUCLEOTIDE SEQUENCE [LARGE SCALE GENOMIC DNA]</scope>
    <source>
        <strain evidence="1 2">AFS020204</strain>
    </source>
</reference>
<dbReference type="GO" id="GO:0004386">
    <property type="term" value="F:helicase activity"/>
    <property type="evidence" value="ECO:0007669"/>
    <property type="project" value="UniProtKB-KW"/>
</dbReference>
<accession>A0A9X6W278</accession>
<dbReference type="AlphaFoldDB" id="A0A9X6W278"/>
<keyword evidence="1" id="KW-0547">Nucleotide-binding</keyword>
<dbReference type="EMBL" id="NTSO01000001">
    <property type="protein sequence ID" value="PFF52191.1"/>
    <property type="molecule type" value="Genomic_DNA"/>
</dbReference>
<protein>
    <submittedName>
        <fullName evidence="1">RNA helicase</fullName>
    </submittedName>
</protein>
<sequence>MDTKKQDFEKKATPKNDKHCGIIMPIAPMDGYSAEHWMDIKNIITEATKQVDGISFRTEIVSNSSGEIDIIHKRIIQNLYNADIVICDISGRNPNVMFELGMRLTFDKPTIIIKDDKTDFIFDTGVIEHLIYPKDLRFKKIVEFQKELAKRIKITYEKSQNDTTYSTFLGNFGEFKVPTLKQEAITDVNQAILNELTNLRQEINTVKWEVAASSTSTIDFSKKQKSIHARLEPAIVSYINSTDDTRDPVDIYKDEYFVDFMLNLYDINIYKMDMVFVLNTIADIQKK</sequence>
<evidence type="ECO:0000313" key="1">
    <source>
        <dbReference type="EMBL" id="PFF52191.1"/>
    </source>
</evidence>
<dbReference type="Gene3D" id="3.40.50.450">
    <property type="match status" value="1"/>
</dbReference>
<dbReference type="SUPFAM" id="SSF52309">
    <property type="entry name" value="N-(deoxy)ribosyltransferase-like"/>
    <property type="match status" value="1"/>
</dbReference>
<name>A0A9X6W278_BACCE</name>
<keyword evidence="1" id="KW-0347">Helicase</keyword>
<evidence type="ECO:0000313" key="2">
    <source>
        <dbReference type="Proteomes" id="UP000220210"/>
    </source>
</evidence>
<dbReference type="Proteomes" id="UP000220210">
    <property type="component" value="Unassembled WGS sequence"/>
</dbReference>
<keyword evidence="1" id="KW-0378">Hydrolase</keyword>
<organism evidence="1 2">
    <name type="scientific">Bacillus cereus</name>
    <dbReference type="NCBI Taxonomy" id="1396"/>
    <lineage>
        <taxon>Bacteria</taxon>
        <taxon>Bacillati</taxon>
        <taxon>Bacillota</taxon>
        <taxon>Bacilli</taxon>
        <taxon>Bacillales</taxon>
        <taxon>Bacillaceae</taxon>
        <taxon>Bacillus</taxon>
        <taxon>Bacillus cereus group</taxon>
    </lineage>
</organism>
<comment type="caution">
    <text evidence="1">The sequence shown here is derived from an EMBL/GenBank/DDBJ whole genome shotgun (WGS) entry which is preliminary data.</text>
</comment>
<proteinExistence type="predicted"/>
<gene>
    <name evidence="1" type="ORF">CN357_00115</name>
</gene>
<dbReference type="RefSeq" id="WP_098434054.1">
    <property type="nucleotide sequence ID" value="NZ_NTSO01000001.1"/>
</dbReference>